<gene>
    <name evidence="1" type="ORF">BJ987_005915</name>
</gene>
<proteinExistence type="predicted"/>
<protein>
    <submittedName>
        <fullName evidence="1">Uncharacterized protein</fullName>
    </submittedName>
</protein>
<evidence type="ECO:0000313" key="1">
    <source>
        <dbReference type="EMBL" id="MBP2193014.1"/>
    </source>
</evidence>
<reference evidence="1 2" key="1">
    <citation type="submission" date="2021-03" db="EMBL/GenBank/DDBJ databases">
        <title>Sequencing the genomes of 1000 actinobacteria strains.</title>
        <authorList>
            <person name="Klenk H.-P."/>
        </authorList>
    </citation>
    <scope>NUCLEOTIDE SEQUENCE [LARGE SCALE GENOMIC DNA]</scope>
    <source>
        <strain evidence="1 2">DSM 45516</strain>
    </source>
</reference>
<dbReference type="RefSeq" id="WP_209896251.1">
    <property type="nucleotide sequence ID" value="NZ_JAGGMR010000001.1"/>
</dbReference>
<evidence type="ECO:0000313" key="2">
    <source>
        <dbReference type="Proteomes" id="UP001519325"/>
    </source>
</evidence>
<dbReference type="EMBL" id="JAGGMR010000001">
    <property type="protein sequence ID" value="MBP2193014.1"/>
    <property type="molecule type" value="Genomic_DNA"/>
</dbReference>
<keyword evidence="2" id="KW-1185">Reference proteome</keyword>
<comment type="caution">
    <text evidence="1">The sequence shown here is derived from an EMBL/GenBank/DDBJ whole genome shotgun (WGS) entry which is preliminary data.</text>
</comment>
<accession>A0ABS4QPR2</accession>
<sequence length="118" mass="13193">MSYDLEIWEGEQPCCATNLRKTLDAMSDASEQRYLRGEASELPSPKIKDFVEALLRRWPDCGEDASPWSSAGTGHAEGSSLHINIQWGRQDEVSTFVAGLAKVHGLNCYDPQQNRLRP</sequence>
<organism evidence="1 2">
    <name type="scientific">Nocardia goodfellowii</name>
    <dbReference type="NCBI Taxonomy" id="882446"/>
    <lineage>
        <taxon>Bacteria</taxon>
        <taxon>Bacillati</taxon>
        <taxon>Actinomycetota</taxon>
        <taxon>Actinomycetes</taxon>
        <taxon>Mycobacteriales</taxon>
        <taxon>Nocardiaceae</taxon>
        <taxon>Nocardia</taxon>
    </lineage>
</organism>
<dbReference type="Proteomes" id="UP001519325">
    <property type="component" value="Unassembled WGS sequence"/>
</dbReference>
<name>A0ABS4QPR2_9NOCA</name>